<organism evidence="3">
    <name type="scientific">Onchocerca flexuosa</name>
    <dbReference type="NCBI Taxonomy" id="387005"/>
    <lineage>
        <taxon>Eukaryota</taxon>
        <taxon>Metazoa</taxon>
        <taxon>Ecdysozoa</taxon>
        <taxon>Nematoda</taxon>
        <taxon>Chromadorea</taxon>
        <taxon>Rhabditida</taxon>
        <taxon>Spirurina</taxon>
        <taxon>Spiruromorpha</taxon>
        <taxon>Filarioidea</taxon>
        <taxon>Onchocercidae</taxon>
        <taxon>Onchocerca</taxon>
    </lineage>
</organism>
<evidence type="ECO:0000313" key="3">
    <source>
        <dbReference type="WBParaSite" id="OFLC_0000866501-mRNA-1"/>
    </source>
</evidence>
<evidence type="ECO:0000313" key="2">
    <source>
        <dbReference type="Proteomes" id="UP000267606"/>
    </source>
</evidence>
<reference evidence="1 2" key="2">
    <citation type="submission" date="2018-11" db="EMBL/GenBank/DDBJ databases">
        <authorList>
            <consortium name="Pathogen Informatics"/>
        </authorList>
    </citation>
    <scope>NUCLEOTIDE SEQUENCE [LARGE SCALE GENOMIC DNA]</scope>
</reference>
<keyword evidence="2" id="KW-1185">Reference proteome</keyword>
<dbReference type="EMBL" id="UZAJ01009997">
    <property type="protein sequence ID" value="VDO56814.1"/>
    <property type="molecule type" value="Genomic_DNA"/>
</dbReference>
<reference evidence="3" key="1">
    <citation type="submission" date="2016-06" db="UniProtKB">
        <authorList>
            <consortium name="WormBaseParasite"/>
        </authorList>
    </citation>
    <scope>IDENTIFICATION</scope>
</reference>
<gene>
    <name evidence="1" type="ORF">OFLC_LOCUS8666</name>
</gene>
<proteinExistence type="predicted"/>
<dbReference type="AlphaFoldDB" id="A0A183HMF4"/>
<sequence length="37" mass="4159">MIAFASLRLLDIGRERFATDTDVREPVADVVPLLLMN</sequence>
<name>A0A183HMF4_9BILA</name>
<accession>A0A183HMF4</accession>
<protein>
    <submittedName>
        <fullName evidence="3">DUF429 domain-containing protein</fullName>
    </submittedName>
</protein>
<dbReference type="Proteomes" id="UP000267606">
    <property type="component" value="Unassembled WGS sequence"/>
</dbReference>
<dbReference type="WBParaSite" id="OFLC_0000866501-mRNA-1">
    <property type="protein sequence ID" value="OFLC_0000866501-mRNA-1"/>
    <property type="gene ID" value="OFLC_0000866501"/>
</dbReference>
<evidence type="ECO:0000313" key="1">
    <source>
        <dbReference type="EMBL" id="VDO56814.1"/>
    </source>
</evidence>